<sequence length="651" mass="72932" precursor="true">MRKIIFPIIVLFSLLSIIPVFADNNNLVQNFGFEQGYLDKWNKQAYTTTDGVTEFFIDDTVSHSGSKSACIINYSPNHSRFNQEIKVKGNSYYKLSCWVKTENVGSDYTGANITVEDILSISKHIQGTNDWQYIELYGRTKKNQKSFVLSLALGSYGNVNTGKVWFDDVVVEKIDKVPSNVEVANLYAEDTPTNTDNLPRSKNISFMIPYSILFFVVAILLIVLAKKEILKLKPGYEKAFLGTALLIGLVVRLIYAAKIEGFSVDIGCFKAWSMAASGTNGISTFYTRGMFCDYPPFYILVLALVGWISNLFNLTSNPDAHLIMIKLPAIIADVVTAYLIYKLAVKKFNSTASCILSILYIFNPAVFLNSTLWGQVDSFFTMILLFGLILILEGKLTYATILFTIAVLMKPQGIIFLPVIGYELIIDLIKTKKLKNIGLSALFAAITTAVIVIPFSPGQAPDWIINLYINTAEGYKYASMNAYNLFSLLGANAKPDSETLFILSYYSWGMLFIVLTSLFTGFLYFSNYIKHKQSAQNIAPIAMLVQMTGVFVLSTRMHERYLFPAMAFALLCYIFYKDIGYLLIFGGVSATVFVNTYDVLVRMFLTEYPYIPADDTVLFIGSLVNVIVLLFLCIVSIQTVVRKKTIPLDLK</sequence>
<dbReference type="GO" id="GO:0016763">
    <property type="term" value="F:pentosyltransferase activity"/>
    <property type="evidence" value="ECO:0007669"/>
    <property type="project" value="TreeGrafter"/>
</dbReference>
<evidence type="ECO:0000256" key="8">
    <source>
        <dbReference type="SAM" id="Phobius"/>
    </source>
</evidence>
<dbReference type="AlphaFoldDB" id="G8LWT0"/>
<evidence type="ECO:0000256" key="3">
    <source>
        <dbReference type="ARBA" id="ARBA00022676"/>
    </source>
</evidence>
<evidence type="ECO:0000256" key="9">
    <source>
        <dbReference type="SAM" id="SignalP"/>
    </source>
</evidence>
<dbReference type="EMBL" id="CP003065">
    <property type="protein sequence ID" value="AEV69791.1"/>
    <property type="molecule type" value="Genomic_DNA"/>
</dbReference>
<feature type="transmembrane region" description="Helical" evidence="8">
    <location>
        <begin position="617"/>
        <end position="641"/>
    </location>
</feature>
<evidence type="ECO:0000256" key="7">
    <source>
        <dbReference type="ARBA" id="ARBA00023136"/>
    </source>
</evidence>
<evidence type="ECO:0000313" key="10">
    <source>
        <dbReference type="EMBL" id="AEV69791.1"/>
    </source>
</evidence>
<feature type="chain" id="PRO_5003510863" evidence="9">
    <location>
        <begin position="23"/>
        <end position="651"/>
    </location>
</feature>
<evidence type="ECO:0000256" key="2">
    <source>
        <dbReference type="ARBA" id="ARBA00022475"/>
    </source>
</evidence>
<dbReference type="Gene3D" id="2.60.120.260">
    <property type="entry name" value="Galactose-binding domain-like"/>
    <property type="match status" value="1"/>
</dbReference>
<reference evidence="10" key="2">
    <citation type="journal article" date="2012" name="Stand. Genomic Sci.">
        <title>Complete Genome Sequence of Clostridium clariflavum DSM 19732.</title>
        <authorList>
            <person name="Izquierdo J.A."/>
            <person name="Goodwin L."/>
            <person name="Davenport K.W."/>
            <person name="Teshima H."/>
            <person name="Bruce D."/>
            <person name="Detter C."/>
            <person name="Tapia R."/>
            <person name="Han S."/>
            <person name="Land M."/>
            <person name="Hauser L."/>
            <person name="Jeffries C.D."/>
            <person name="Han J."/>
            <person name="Pitluck S."/>
            <person name="Nolan M."/>
            <person name="Chen A."/>
            <person name="Huntemann M."/>
            <person name="Mavromatis K."/>
            <person name="Mikhailova N."/>
            <person name="Liolios K."/>
            <person name="Woyke T."/>
            <person name="Lynd L.R."/>
        </authorList>
    </citation>
    <scope>NUCLEOTIDE SEQUENCE [LARGE SCALE GENOMIC DNA]</scope>
    <source>
        <strain evidence="10">DSM 19732</strain>
    </source>
</reference>
<organism evidence="10 11">
    <name type="scientific">Acetivibrio clariflavus (strain DSM 19732 / NBRC 101661 / EBR45)</name>
    <name type="common">Clostridium clariflavum</name>
    <dbReference type="NCBI Taxonomy" id="720554"/>
    <lineage>
        <taxon>Bacteria</taxon>
        <taxon>Bacillati</taxon>
        <taxon>Bacillota</taxon>
        <taxon>Clostridia</taxon>
        <taxon>Eubacteriales</taxon>
        <taxon>Oscillospiraceae</taxon>
        <taxon>Acetivibrio</taxon>
    </lineage>
</organism>
<name>G8LWT0_ACECE</name>
<keyword evidence="11" id="KW-1185">Reference proteome</keyword>
<dbReference type="HOGENOM" id="CLU_402166_0_0_9"/>
<keyword evidence="5 8" id="KW-0812">Transmembrane</keyword>
<evidence type="ECO:0000256" key="5">
    <source>
        <dbReference type="ARBA" id="ARBA00022692"/>
    </source>
</evidence>
<evidence type="ECO:0000256" key="6">
    <source>
        <dbReference type="ARBA" id="ARBA00022989"/>
    </source>
</evidence>
<feature type="transmembrane region" description="Helical" evidence="8">
    <location>
        <begin position="297"/>
        <end position="315"/>
    </location>
</feature>
<dbReference type="PANTHER" id="PTHR33908">
    <property type="entry name" value="MANNOSYLTRANSFERASE YKCB-RELATED"/>
    <property type="match status" value="1"/>
</dbReference>
<gene>
    <name evidence="10" type="ordered locus">Clocl_3281</name>
</gene>
<feature type="transmembrane region" description="Helical" evidence="8">
    <location>
        <begin position="583"/>
        <end position="605"/>
    </location>
</feature>
<dbReference type="Pfam" id="PF26314">
    <property type="entry name" value="MptA_B_family"/>
    <property type="match status" value="1"/>
</dbReference>
<proteinExistence type="predicted"/>
<protein>
    <submittedName>
        <fullName evidence="10">Putative integral membrane protein</fullName>
    </submittedName>
</protein>
<evidence type="ECO:0000256" key="4">
    <source>
        <dbReference type="ARBA" id="ARBA00022679"/>
    </source>
</evidence>
<feature type="transmembrane region" description="Helical" evidence="8">
    <location>
        <begin position="204"/>
        <end position="224"/>
    </location>
</feature>
<dbReference type="SUPFAM" id="SSF49785">
    <property type="entry name" value="Galactose-binding domain-like"/>
    <property type="match status" value="1"/>
</dbReference>
<feature type="transmembrane region" description="Helical" evidence="8">
    <location>
        <begin position="437"/>
        <end position="456"/>
    </location>
</feature>
<dbReference type="eggNOG" id="COG5650">
    <property type="taxonomic scope" value="Bacteria"/>
</dbReference>
<keyword evidence="4" id="KW-0808">Transferase</keyword>
<feature type="transmembrane region" description="Helical" evidence="8">
    <location>
        <begin position="350"/>
        <end position="369"/>
    </location>
</feature>
<dbReference type="KEGG" id="ccl:Clocl_3281"/>
<feature type="signal peptide" evidence="9">
    <location>
        <begin position="1"/>
        <end position="22"/>
    </location>
</feature>
<dbReference type="STRING" id="720554.Clocl_3281"/>
<dbReference type="GO" id="GO:0005886">
    <property type="term" value="C:plasma membrane"/>
    <property type="evidence" value="ECO:0007669"/>
    <property type="project" value="UniProtKB-SubCell"/>
</dbReference>
<dbReference type="InterPro" id="IPR050297">
    <property type="entry name" value="LipidA_mod_glycosyltrf_83"/>
</dbReference>
<dbReference type="OrthoDB" id="9776737at2"/>
<reference evidence="10" key="1">
    <citation type="submission" date="2011-12" db="EMBL/GenBank/DDBJ databases">
        <authorList>
            <consortium name="US DOE Joint Genome Institute"/>
            <person name="Lucas S."/>
            <person name="Han J."/>
            <person name="Lapidus A."/>
            <person name="Cheng J.-F."/>
            <person name="Goodwin L."/>
            <person name="Pitluck S."/>
            <person name="Peters L."/>
            <person name="Teshima H."/>
            <person name="Detter J.C."/>
            <person name="Han C."/>
            <person name="Tapia R."/>
            <person name="Land M."/>
            <person name="Hauser L."/>
            <person name="Kyrpides N."/>
            <person name="Ivanova N."/>
            <person name="Pagani I."/>
            <person name="Kitzmiller T."/>
            <person name="Lynd L."/>
            <person name="Izquierdo J."/>
            <person name="Woyke T."/>
        </authorList>
    </citation>
    <scope>NUCLEOTIDE SEQUENCE</scope>
    <source>
        <strain evidence="10">DSM 19732</strain>
    </source>
</reference>
<evidence type="ECO:0000256" key="1">
    <source>
        <dbReference type="ARBA" id="ARBA00004651"/>
    </source>
</evidence>
<feature type="transmembrane region" description="Helical" evidence="8">
    <location>
        <begin position="236"/>
        <end position="255"/>
    </location>
</feature>
<dbReference type="PANTHER" id="PTHR33908:SF11">
    <property type="entry name" value="MEMBRANE PROTEIN"/>
    <property type="match status" value="1"/>
</dbReference>
<comment type="subcellular location">
    <subcellularLocation>
        <location evidence="1">Cell membrane</location>
        <topology evidence="1">Multi-pass membrane protein</topology>
    </subcellularLocation>
</comment>
<accession>G8LWT0</accession>
<dbReference type="InterPro" id="IPR008979">
    <property type="entry name" value="Galactose-bd-like_sf"/>
</dbReference>
<dbReference type="Proteomes" id="UP000005435">
    <property type="component" value="Chromosome"/>
</dbReference>
<keyword evidence="7 8" id="KW-0472">Membrane</keyword>
<feature type="transmembrane region" description="Helical" evidence="8">
    <location>
        <begin position="327"/>
        <end position="344"/>
    </location>
</feature>
<dbReference type="GO" id="GO:0009103">
    <property type="term" value="P:lipopolysaccharide biosynthetic process"/>
    <property type="evidence" value="ECO:0007669"/>
    <property type="project" value="UniProtKB-ARBA"/>
</dbReference>
<keyword evidence="6 8" id="KW-1133">Transmembrane helix</keyword>
<keyword evidence="9" id="KW-0732">Signal</keyword>
<keyword evidence="2" id="KW-1003">Cell membrane</keyword>
<dbReference type="RefSeq" id="WP_014256324.1">
    <property type="nucleotide sequence ID" value="NC_016627.1"/>
</dbReference>
<keyword evidence="3" id="KW-0328">Glycosyltransferase</keyword>
<evidence type="ECO:0000313" key="11">
    <source>
        <dbReference type="Proteomes" id="UP000005435"/>
    </source>
</evidence>
<feature type="transmembrane region" description="Helical" evidence="8">
    <location>
        <begin position="505"/>
        <end position="525"/>
    </location>
</feature>